<name>A0A1I7V081_9PELO</name>
<sequence length="339" mass="39685">MISEITETDRKEYDALECKNISLEKFVMIRRDEQMRMARVSKQYDDLDTTKGGFESIKSLKYERNNAVRRTIVLDGANIMHCGSTHIDTREGGSRSIPDVAALLAVMRFFTVRGFEVFAVISRKYVKPNATSFKEGIDTLIKNHLCVVVPHTNLDDSVALEFASQINGVVLTTDQFRDHANMDRRLERIVRVNRLGINWESINSNYRHRRETNREKDYWPGKKMFFMNDNKRMTDEEVIKRLYCFPEDLQYGISKERRELAYSEEKQKKVISILEDLIVIGKFQYERNIDQILKSPVHVPQEPTRRSYSDYEDMPIDEVPVDSQASYIDFYPEDDSDSE</sequence>
<dbReference type="WBParaSite" id="Csp11.Scaffold630.g21098.t1">
    <property type="protein sequence ID" value="Csp11.Scaffold630.g21098.t1"/>
    <property type="gene ID" value="Csp11.Scaffold630.g21098"/>
</dbReference>
<evidence type="ECO:0000259" key="1">
    <source>
        <dbReference type="Pfam" id="PF11977"/>
    </source>
</evidence>
<feature type="domain" description="RNase NYN" evidence="1">
    <location>
        <begin position="69"/>
        <end position="201"/>
    </location>
</feature>
<evidence type="ECO:0000313" key="2">
    <source>
        <dbReference type="Proteomes" id="UP000095282"/>
    </source>
</evidence>
<keyword evidence="2" id="KW-1185">Reference proteome</keyword>
<dbReference type="InterPro" id="IPR021869">
    <property type="entry name" value="RNase_Zc3h12_NYN"/>
</dbReference>
<dbReference type="Proteomes" id="UP000095282">
    <property type="component" value="Unplaced"/>
</dbReference>
<evidence type="ECO:0000313" key="3">
    <source>
        <dbReference type="WBParaSite" id="Csp11.Scaffold630.g21098.t1"/>
    </source>
</evidence>
<accession>A0A1I7V081</accession>
<dbReference type="Pfam" id="PF11977">
    <property type="entry name" value="RNase_Zc3h12a"/>
    <property type="match status" value="1"/>
</dbReference>
<dbReference type="eggNOG" id="ENOG502TGG1">
    <property type="taxonomic scope" value="Eukaryota"/>
</dbReference>
<dbReference type="Gene3D" id="3.40.50.11980">
    <property type="match status" value="1"/>
</dbReference>
<protein>
    <submittedName>
        <fullName evidence="3">RNase_Zc3h12a domain-containing protein</fullName>
    </submittedName>
</protein>
<dbReference type="STRING" id="1561998.A0A1I7V081"/>
<organism evidence="2 3">
    <name type="scientific">Caenorhabditis tropicalis</name>
    <dbReference type="NCBI Taxonomy" id="1561998"/>
    <lineage>
        <taxon>Eukaryota</taxon>
        <taxon>Metazoa</taxon>
        <taxon>Ecdysozoa</taxon>
        <taxon>Nematoda</taxon>
        <taxon>Chromadorea</taxon>
        <taxon>Rhabditida</taxon>
        <taxon>Rhabditina</taxon>
        <taxon>Rhabditomorpha</taxon>
        <taxon>Rhabditoidea</taxon>
        <taxon>Rhabditidae</taxon>
        <taxon>Peloderinae</taxon>
        <taxon>Caenorhabditis</taxon>
    </lineage>
</organism>
<reference evidence="3" key="1">
    <citation type="submission" date="2016-11" db="UniProtKB">
        <authorList>
            <consortium name="WormBaseParasite"/>
        </authorList>
    </citation>
    <scope>IDENTIFICATION</scope>
</reference>
<dbReference type="AlphaFoldDB" id="A0A1I7V081"/>
<proteinExistence type="predicted"/>